<dbReference type="Proteomes" id="UP000789920">
    <property type="component" value="Unassembled WGS sequence"/>
</dbReference>
<organism evidence="1 2">
    <name type="scientific">Racocetra persica</name>
    <dbReference type="NCBI Taxonomy" id="160502"/>
    <lineage>
        <taxon>Eukaryota</taxon>
        <taxon>Fungi</taxon>
        <taxon>Fungi incertae sedis</taxon>
        <taxon>Mucoromycota</taxon>
        <taxon>Glomeromycotina</taxon>
        <taxon>Glomeromycetes</taxon>
        <taxon>Diversisporales</taxon>
        <taxon>Gigasporaceae</taxon>
        <taxon>Racocetra</taxon>
    </lineage>
</organism>
<protein>
    <submittedName>
        <fullName evidence="1">8569_t:CDS:1</fullName>
    </submittedName>
</protein>
<reference evidence="1" key="1">
    <citation type="submission" date="2021-06" db="EMBL/GenBank/DDBJ databases">
        <authorList>
            <person name="Kallberg Y."/>
            <person name="Tangrot J."/>
            <person name="Rosling A."/>
        </authorList>
    </citation>
    <scope>NUCLEOTIDE SEQUENCE</scope>
    <source>
        <strain evidence="1">MA461A</strain>
    </source>
</reference>
<dbReference type="EMBL" id="CAJVQC010175955">
    <property type="protein sequence ID" value="CAG8851396.1"/>
    <property type="molecule type" value="Genomic_DNA"/>
</dbReference>
<feature type="non-terminal residue" evidence="1">
    <location>
        <position position="1"/>
    </location>
</feature>
<keyword evidence="2" id="KW-1185">Reference proteome</keyword>
<name>A0ACA9SZM3_9GLOM</name>
<evidence type="ECO:0000313" key="2">
    <source>
        <dbReference type="Proteomes" id="UP000789920"/>
    </source>
</evidence>
<proteinExistence type="predicted"/>
<accession>A0ACA9SZM3</accession>
<comment type="caution">
    <text evidence="1">The sequence shown here is derived from an EMBL/GenBank/DDBJ whole genome shotgun (WGS) entry which is preliminary data.</text>
</comment>
<evidence type="ECO:0000313" key="1">
    <source>
        <dbReference type="EMBL" id="CAG8851396.1"/>
    </source>
</evidence>
<feature type="non-terminal residue" evidence="1">
    <location>
        <position position="65"/>
    </location>
</feature>
<sequence>KPLYEQQLQGHIDLITNKLHQIQLKAQQNIKSAQQKQKKKYDKHIKEVPFHIRNKVLLYRSAQAK</sequence>
<gene>
    <name evidence="1" type="ORF">RPERSI_LOCUS36542</name>
</gene>